<evidence type="ECO:0000313" key="6">
    <source>
        <dbReference type="EMBL" id="PNF15063.1"/>
    </source>
</evidence>
<reference evidence="6 7" key="1">
    <citation type="submission" date="2017-12" db="EMBL/GenBank/DDBJ databases">
        <title>Hemimetabolous genomes reveal molecular basis of termite eusociality.</title>
        <authorList>
            <person name="Harrison M.C."/>
            <person name="Jongepier E."/>
            <person name="Robertson H.M."/>
            <person name="Arning N."/>
            <person name="Bitard-Feildel T."/>
            <person name="Chao H."/>
            <person name="Childers C.P."/>
            <person name="Dinh H."/>
            <person name="Doddapaneni H."/>
            <person name="Dugan S."/>
            <person name="Gowin J."/>
            <person name="Greiner C."/>
            <person name="Han Y."/>
            <person name="Hu H."/>
            <person name="Hughes D.S.T."/>
            <person name="Huylmans A.-K."/>
            <person name="Kemena C."/>
            <person name="Kremer L.P.M."/>
            <person name="Lee S.L."/>
            <person name="Lopez-Ezquerra A."/>
            <person name="Mallet L."/>
            <person name="Monroy-Kuhn J.M."/>
            <person name="Moser A."/>
            <person name="Murali S.C."/>
            <person name="Muzny D.M."/>
            <person name="Otani S."/>
            <person name="Piulachs M.-D."/>
            <person name="Poelchau M."/>
            <person name="Qu J."/>
            <person name="Schaub F."/>
            <person name="Wada-Katsumata A."/>
            <person name="Worley K.C."/>
            <person name="Xie Q."/>
            <person name="Ylla G."/>
            <person name="Poulsen M."/>
            <person name="Gibbs R.A."/>
            <person name="Schal C."/>
            <person name="Richards S."/>
            <person name="Belles X."/>
            <person name="Korb J."/>
            <person name="Bornberg-Bauer E."/>
        </authorList>
    </citation>
    <scope>NUCLEOTIDE SEQUENCE [LARGE SCALE GENOMIC DNA]</scope>
    <source>
        <tissue evidence="6">Whole body</tissue>
    </source>
</reference>
<dbReference type="Proteomes" id="UP000235965">
    <property type="component" value="Unassembled WGS sequence"/>
</dbReference>
<name>A0A2J7PFF1_9NEOP</name>
<dbReference type="InterPro" id="IPR050091">
    <property type="entry name" value="PKS_NRPS_Biosynth_Enz"/>
</dbReference>
<dbReference type="Pfam" id="PF08659">
    <property type="entry name" value="KR"/>
    <property type="match status" value="1"/>
</dbReference>
<dbReference type="OrthoDB" id="329835at2759"/>
<dbReference type="GO" id="GO:0004312">
    <property type="term" value="F:fatty acid synthase activity"/>
    <property type="evidence" value="ECO:0007669"/>
    <property type="project" value="TreeGrafter"/>
</dbReference>
<dbReference type="Pfam" id="PF13602">
    <property type="entry name" value="ADH_zinc_N_2"/>
    <property type="match status" value="1"/>
</dbReference>
<dbReference type="InterPro" id="IPR011032">
    <property type="entry name" value="GroES-like_sf"/>
</dbReference>
<dbReference type="PANTHER" id="PTHR43775">
    <property type="entry name" value="FATTY ACID SYNTHASE"/>
    <property type="match status" value="1"/>
</dbReference>
<dbReference type="InterPro" id="IPR013968">
    <property type="entry name" value="PKS_KR"/>
</dbReference>
<sequence>MNVYSGGKWGSYRHLPLDSCATVTTPHAWLNIMTPGNLSSFKWLEGNLDPERVQAKPDEKLVQIYYSALNFRNVLLATGNVAVNVSVEDHLIQNNVQGLEFSGRDHRGRRVMGIVYGLALASVLQADKAMLWDVPDHWTLEDAATVPMVYVTAYYVLVVVGGMKRGESVLIHSGTGGVGQAAINICLHTGCTVYTTVGTKEKREFIKKQYPQLTDHNIGNSRDTSFEQLILTETNGRGVDLVLNSLSEEKLQASVRCLAHRGRFLEIGKSDLANNSLLGMEVFLKGTSFYGVMLNKVVSKSPEYEKIVRNMLTEGISAGVVQPLHRTVFPDTEVEQAFRYMTTGKHIGKVLVQIRLEEDSKVVMPVPRLMQAYPWYFCNPSYSYIIAGGLGGFGLELADWLVLRGARKLVLSSHSGLKTGYQSFRLRTWRSCGATVVISLADITTKSGVRALLSEANRLGQVDAIFNLAMVLRDAVLENQTEADFVTSAGPKAVAAHHLDELSRQMCPYLRHFVMFSSAACGHGNAGQTNYGMNNSIMERICEARVRDGLPGLAVQWGAVGDVGLVAEMQEEQKDIVIGGTLPQRIVSCLEVLEGFMRQSCPVVSSMVVADKDARSDGCATVVDCVSRIMGMSKVA</sequence>
<comment type="caution">
    <text evidence="6">The sequence shown here is derived from an EMBL/GenBank/DDBJ whole genome shotgun (WGS) entry which is preliminary data.</text>
</comment>
<evidence type="ECO:0000256" key="2">
    <source>
        <dbReference type="ARBA" id="ARBA00022553"/>
    </source>
</evidence>
<dbReference type="InterPro" id="IPR020843">
    <property type="entry name" value="ER"/>
</dbReference>
<dbReference type="Gene3D" id="3.90.180.10">
    <property type="entry name" value="Medium-chain alcohol dehydrogenases, catalytic domain"/>
    <property type="match status" value="1"/>
</dbReference>
<dbReference type="STRING" id="105785.A0A2J7PFF1"/>
<dbReference type="CDD" id="cd08954">
    <property type="entry name" value="KR_1_FAS_SDR_x"/>
    <property type="match status" value="1"/>
</dbReference>
<dbReference type="AlphaFoldDB" id="A0A2J7PFF1"/>
<dbReference type="PANTHER" id="PTHR43775:SF23">
    <property type="entry name" value="FATTY ACID SYNTHASE 3"/>
    <property type="match status" value="1"/>
</dbReference>
<keyword evidence="7" id="KW-1185">Reference proteome</keyword>
<accession>A0A2J7PFF1</accession>
<evidence type="ECO:0000259" key="5">
    <source>
        <dbReference type="SMART" id="SM00829"/>
    </source>
</evidence>
<keyword evidence="2" id="KW-0597">Phosphoprotein</keyword>
<dbReference type="InterPro" id="IPR036291">
    <property type="entry name" value="NAD(P)-bd_dom_sf"/>
</dbReference>
<keyword evidence="3" id="KW-0808">Transferase</keyword>
<dbReference type="SUPFAM" id="SSF50129">
    <property type="entry name" value="GroES-like"/>
    <property type="match status" value="1"/>
</dbReference>
<dbReference type="SMART" id="SM00829">
    <property type="entry name" value="PKS_ER"/>
    <property type="match status" value="1"/>
</dbReference>
<dbReference type="InParanoid" id="A0A2J7PFF1"/>
<dbReference type="FunFam" id="3.40.50.720:FF:000209">
    <property type="entry name" value="Polyketide synthase Pks12"/>
    <property type="match status" value="1"/>
</dbReference>
<dbReference type="GO" id="GO:0006633">
    <property type="term" value="P:fatty acid biosynthetic process"/>
    <property type="evidence" value="ECO:0007669"/>
    <property type="project" value="TreeGrafter"/>
</dbReference>
<evidence type="ECO:0000256" key="1">
    <source>
        <dbReference type="ARBA" id="ARBA00022450"/>
    </source>
</evidence>
<dbReference type="EMBL" id="NEVH01025661">
    <property type="protein sequence ID" value="PNF15063.1"/>
    <property type="molecule type" value="Genomic_DNA"/>
</dbReference>
<dbReference type="GO" id="GO:0016491">
    <property type="term" value="F:oxidoreductase activity"/>
    <property type="evidence" value="ECO:0007669"/>
    <property type="project" value="InterPro"/>
</dbReference>
<feature type="domain" description="Ketoreductase" evidence="4">
    <location>
        <begin position="382"/>
        <end position="563"/>
    </location>
</feature>
<evidence type="ECO:0000313" key="7">
    <source>
        <dbReference type="Proteomes" id="UP000235965"/>
    </source>
</evidence>
<dbReference type="CDD" id="cd05195">
    <property type="entry name" value="enoyl_red"/>
    <property type="match status" value="1"/>
</dbReference>
<keyword evidence="1" id="KW-0596">Phosphopantetheine</keyword>
<dbReference type="InterPro" id="IPR057326">
    <property type="entry name" value="KR_dom"/>
</dbReference>
<feature type="domain" description="Enoyl reductase (ER)" evidence="5">
    <location>
        <begin position="36"/>
        <end position="352"/>
    </location>
</feature>
<protein>
    <submittedName>
        <fullName evidence="6">Uncharacterized protein</fullName>
    </submittedName>
</protein>
<dbReference type="Gene3D" id="3.40.50.720">
    <property type="entry name" value="NAD(P)-binding Rossmann-like Domain"/>
    <property type="match status" value="1"/>
</dbReference>
<evidence type="ECO:0000256" key="3">
    <source>
        <dbReference type="ARBA" id="ARBA00022679"/>
    </source>
</evidence>
<evidence type="ECO:0000259" key="4">
    <source>
        <dbReference type="SMART" id="SM00822"/>
    </source>
</evidence>
<gene>
    <name evidence="6" type="ORF">B7P43_G16759</name>
</gene>
<dbReference type="SMART" id="SM00822">
    <property type="entry name" value="PKS_KR"/>
    <property type="match status" value="1"/>
</dbReference>
<organism evidence="6 7">
    <name type="scientific">Cryptotermes secundus</name>
    <dbReference type="NCBI Taxonomy" id="105785"/>
    <lineage>
        <taxon>Eukaryota</taxon>
        <taxon>Metazoa</taxon>
        <taxon>Ecdysozoa</taxon>
        <taxon>Arthropoda</taxon>
        <taxon>Hexapoda</taxon>
        <taxon>Insecta</taxon>
        <taxon>Pterygota</taxon>
        <taxon>Neoptera</taxon>
        <taxon>Polyneoptera</taxon>
        <taxon>Dictyoptera</taxon>
        <taxon>Blattodea</taxon>
        <taxon>Blattoidea</taxon>
        <taxon>Termitoidae</taxon>
        <taxon>Kalotermitidae</taxon>
        <taxon>Cryptotermitinae</taxon>
        <taxon>Cryptotermes</taxon>
    </lineage>
</organism>
<dbReference type="SUPFAM" id="SSF51735">
    <property type="entry name" value="NAD(P)-binding Rossmann-fold domains"/>
    <property type="match status" value="2"/>
</dbReference>
<proteinExistence type="predicted"/>